<name>R4M1C6_MYCTX</name>
<protein>
    <submittedName>
        <fullName evidence="2">Uncharacterized protein</fullName>
    </submittedName>
</protein>
<gene>
    <name evidence="2" type="ORF">I917_27220</name>
</gene>
<dbReference type="HOGENOM" id="CLU_2383107_0_0_11"/>
<keyword evidence="1" id="KW-1133">Transmembrane helix</keyword>
<dbReference type="KEGG" id="mtuh:I917_27220"/>
<dbReference type="PATRIC" id="fig|1304279.3.peg.5584"/>
<reference evidence="2 3" key="1">
    <citation type="journal article" date="2013" name="Genome Announc.">
        <title>Whole-Genome Sequences of Four Clinical Isolates of Mycobacterium tuberculosis from Tamil Nadu, South India.</title>
        <authorList>
            <person name="Narayanan S."/>
            <person name="Deshpande U."/>
        </authorList>
    </citation>
    <scope>NUCLEOTIDE SEQUENCE [LARGE SCALE GENOMIC DNA]</scope>
    <source>
        <strain evidence="2 3">Haarlem/NITR202</strain>
    </source>
</reference>
<organism evidence="2 3">
    <name type="scientific">Mycobacterium tuberculosis str. Haarlem/NITR202</name>
    <dbReference type="NCBI Taxonomy" id="1304279"/>
    <lineage>
        <taxon>Bacteria</taxon>
        <taxon>Bacillati</taxon>
        <taxon>Actinomycetota</taxon>
        <taxon>Actinomycetes</taxon>
        <taxon>Mycobacteriales</taxon>
        <taxon>Mycobacteriaceae</taxon>
        <taxon>Mycobacterium</taxon>
        <taxon>Mycobacterium tuberculosis complex</taxon>
    </lineage>
</organism>
<keyword evidence="1" id="KW-0812">Transmembrane</keyword>
<evidence type="ECO:0000313" key="3">
    <source>
        <dbReference type="Proteomes" id="UP000013563"/>
    </source>
</evidence>
<dbReference type="AlphaFoldDB" id="R4M1C6"/>
<proteinExistence type="predicted"/>
<feature type="transmembrane region" description="Helical" evidence="1">
    <location>
        <begin position="20"/>
        <end position="43"/>
    </location>
</feature>
<evidence type="ECO:0000256" key="1">
    <source>
        <dbReference type="SAM" id="Phobius"/>
    </source>
</evidence>
<accession>R4M1C6</accession>
<dbReference type="Proteomes" id="UP000013563">
    <property type="component" value="Chromosome"/>
</dbReference>
<keyword evidence="1" id="KW-0472">Membrane</keyword>
<dbReference type="EMBL" id="CP004886">
    <property type="protein sequence ID" value="AGL25414.1"/>
    <property type="molecule type" value="Genomic_DNA"/>
</dbReference>
<dbReference type="BioCyc" id="MTUB1304279:G13AB-3689-MONOMER"/>
<sequence length="94" mass="10676">MLVRCAGVDVARARVRGAPVIPVAAALRLAFVVSVVWGAPTGIRLGWVQVRRWASEVWVVWVGPVRVRRWAWGVWVVWVGPVRVRRWAWGVWVV</sequence>
<evidence type="ECO:0000313" key="2">
    <source>
        <dbReference type="EMBL" id="AGL25414.1"/>
    </source>
</evidence>